<protein>
    <submittedName>
        <fullName evidence="2">Uracil-DNA glycosylase family protein</fullName>
    </submittedName>
</protein>
<keyword evidence="3" id="KW-1185">Reference proteome</keyword>
<dbReference type="Proteomes" id="UP001597502">
    <property type="component" value="Unassembled WGS sequence"/>
</dbReference>
<name>A0ABW5V5I5_9BACI</name>
<dbReference type="EMBL" id="JBHUNA010000021">
    <property type="protein sequence ID" value="MFD2761288.1"/>
    <property type="molecule type" value="Genomic_DNA"/>
</dbReference>
<proteinExistence type="predicted"/>
<dbReference type="RefSeq" id="WP_382393641.1">
    <property type="nucleotide sequence ID" value="NZ_JBHUNA010000021.1"/>
</dbReference>
<evidence type="ECO:0000259" key="1">
    <source>
        <dbReference type="Pfam" id="PF03167"/>
    </source>
</evidence>
<comment type="caution">
    <text evidence="2">The sequence shown here is derived from an EMBL/GenBank/DDBJ whole genome shotgun (WGS) entry which is preliminary data.</text>
</comment>
<dbReference type="Gene3D" id="3.40.470.10">
    <property type="entry name" value="Uracil-DNA glycosylase-like domain"/>
    <property type="match status" value="1"/>
</dbReference>
<evidence type="ECO:0000313" key="3">
    <source>
        <dbReference type="Proteomes" id="UP001597502"/>
    </source>
</evidence>
<dbReference type="InterPro" id="IPR005122">
    <property type="entry name" value="Uracil-DNA_glycosylase-like"/>
</dbReference>
<dbReference type="InterPro" id="IPR036895">
    <property type="entry name" value="Uracil-DNA_glycosylase-like_sf"/>
</dbReference>
<gene>
    <name evidence="2" type="ORF">ACFSUO_09925</name>
</gene>
<organism evidence="2 3">
    <name type="scientific">Lentibacillus juripiscarius</name>
    <dbReference type="NCBI Taxonomy" id="257446"/>
    <lineage>
        <taxon>Bacteria</taxon>
        <taxon>Bacillati</taxon>
        <taxon>Bacillota</taxon>
        <taxon>Bacilli</taxon>
        <taxon>Bacillales</taxon>
        <taxon>Bacillaceae</taxon>
        <taxon>Lentibacillus</taxon>
    </lineage>
</organism>
<reference evidence="3" key="1">
    <citation type="journal article" date="2019" name="Int. J. Syst. Evol. Microbiol.">
        <title>The Global Catalogue of Microorganisms (GCM) 10K type strain sequencing project: providing services to taxonomists for standard genome sequencing and annotation.</title>
        <authorList>
            <consortium name="The Broad Institute Genomics Platform"/>
            <consortium name="The Broad Institute Genome Sequencing Center for Infectious Disease"/>
            <person name="Wu L."/>
            <person name="Ma J."/>
        </authorList>
    </citation>
    <scope>NUCLEOTIDE SEQUENCE [LARGE SCALE GENOMIC DNA]</scope>
    <source>
        <strain evidence="3">TISTR 1535</strain>
    </source>
</reference>
<feature type="domain" description="Uracil-DNA glycosylase-like" evidence="1">
    <location>
        <begin position="51"/>
        <end position="238"/>
    </location>
</feature>
<dbReference type="Pfam" id="PF03167">
    <property type="entry name" value="UDG"/>
    <property type="match status" value="1"/>
</dbReference>
<accession>A0ABW5V5I5</accession>
<dbReference type="SUPFAM" id="SSF52141">
    <property type="entry name" value="Uracil-DNA glycosylase-like"/>
    <property type="match status" value="1"/>
</dbReference>
<sequence length="249" mass="27716">MLHTSIQHFLPFIGTLSNDRPLTKQDLLTASLLMEKSGDIRVYYAPHNDSINKAAKIVIVGITPGWRQMKIAFEQFVDSLSSGDTVETCLNEAKQAARFAGSMRKNLLHMLDECGIPNALGIPSSADLFGNSRNFLHTTSIIKYPVFIKGKNYTGHQPPIHRSALLKHYAYNIFPDELAQIHPPALVIPLGKTVEQTIVRLAEEQMLPNHTYLTGFPHPSGANGHRVRQFQQQKQQLQEKVRAWAGGGG</sequence>
<evidence type="ECO:0000313" key="2">
    <source>
        <dbReference type="EMBL" id="MFD2761288.1"/>
    </source>
</evidence>